<keyword evidence="1" id="KW-0812">Transmembrane</keyword>
<feature type="transmembrane region" description="Helical" evidence="1">
    <location>
        <begin position="198"/>
        <end position="219"/>
    </location>
</feature>
<feature type="transmembrane region" description="Helical" evidence="1">
    <location>
        <begin position="119"/>
        <end position="139"/>
    </location>
</feature>
<dbReference type="AlphaFoldDB" id="A0A9D1G7J9"/>
<reference evidence="2" key="2">
    <citation type="journal article" date="2021" name="PeerJ">
        <title>Extensive microbial diversity within the chicken gut microbiome revealed by metagenomics and culture.</title>
        <authorList>
            <person name="Gilroy R."/>
            <person name="Ravi A."/>
            <person name="Getino M."/>
            <person name="Pursley I."/>
            <person name="Horton D.L."/>
            <person name="Alikhan N.F."/>
            <person name="Baker D."/>
            <person name="Gharbi K."/>
            <person name="Hall N."/>
            <person name="Watson M."/>
            <person name="Adriaenssens E.M."/>
            <person name="Foster-Nyarko E."/>
            <person name="Jarju S."/>
            <person name="Secka A."/>
            <person name="Antonio M."/>
            <person name="Oren A."/>
            <person name="Chaudhuri R.R."/>
            <person name="La Ragione R."/>
            <person name="Hildebrand F."/>
            <person name="Pallen M.J."/>
        </authorList>
    </citation>
    <scope>NUCLEOTIDE SEQUENCE</scope>
    <source>
        <strain evidence="2">14508</strain>
    </source>
</reference>
<feature type="transmembrane region" description="Helical" evidence="1">
    <location>
        <begin position="7"/>
        <end position="26"/>
    </location>
</feature>
<keyword evidence="1" id="KW-0472">Membrane</keyword>
<feature type="transmembrane region" description="Helical" evidence="1">
    <location>
        <begin position="231"/>
        <end position="250"/>
    </location>
</feature>
<feature type="transmembrane region" description="Helical" evidence="1">
    <location>
        <begin position="146"/>
        <end position="164"/>
    </location>
</feature>
<dbReference type="Proteomes" id="UP000886893">
    <property type="component" value="Unassembled WGS sequence"/>
</dbReference>
<reference evidence="2" key="1">
    <citation type="submission" date="2020-10" db="EMBL/GenBank/DDBJ databases">
        <authorList>
            <person name="Gilroy R."/>
        </authorList>
    </citation>
    <scope>NUCLEOTIDE SEQUENCE</scope>
    <source>
        <strain evidence="2">14508</strain>
    </source>
</reference>
<evidence type="ECO:0000256" key="1">
    <source>
        <dbReference type="SAM" id="Phobius"/>
    </source>
</evidence>
<feature type="transmembrane region" description="Helical" evidence="1">
    <location>
        <begin position="293"/>
        <end position="313"/>
    </location>
</feature>
<dbReference type="EMBL" id="DVKI01000064">
    <property type="protein sequence ID" value="HIT17146.1"/>
    <property type="molecule type" value="Genomic_DNA"/>
</dbReference>
<protein>
    <recommendedName>
        <fullName evidence="4">Sporulation integral membrane protein YlbJ</fullName>
    </recommendedName>
</protein>
<comment type="caution">
    <text evidence="2">The sequence shown here is derived from an EMBL/GenBank/DDBJ whole genome shotgun (WGS) entry which is preliminary data.</text>
</comment>
<evidence type="ECO:0000313" key="3">
    <source>
        <dbReference type="Proteomes" id="UP000886893"/>
    </source>
</evidence>
<keyword evidence="1" id="KW-1133">Transmembrane helix</keyword>
<organism evidence="2 3">
    <name type="scientific">Candidatus Caccosoma faecigallinarum</name>
    <dbReference type="NCBI Taxonomy" id="2840720"/>
    <lineage>
        <taxon>Bacteria</taxon>
        <taxon>Bacillati</taxon>
        <taxon>Bacillota</taxon>
        <taxon>Bacillota incertae sedis</taxon>
        <taxon>Candidatus Caccosoma</taxon>
    </lineage>
</organism>
<gene>
    <name evidence="2" type="ORF">IAD04_02040</name>
</gene>
<proteinExistence type="predicted"/>
<feature type="transmembrane region" description="Helical" evidence="1">
    <location>
        <begin position="46"/>
        <end position="69"/>
    </location>
</feature>
<feature type="transmembrane region" description="Helical" evidence="1">
    <location>
        <begin position="81"/>
        <end position="99"/>
    </location>
</feature>
<sequence length="315" mass="36605">MTDKKRIFLAIFFTALTFIAFYFSQFTSQQFYQTLQLIFRVVIPSLTPFMILIHFVILFNGIDLLGFFLQYVSYPIFKISGYGAIIILTSIFGGFPYSAIMANELLKENKIDQEEAKRIVKYIFFPSLAFMLSTLLNVNLTYQKEFQLITFSVYFTGFLLLFLTRNKKQQKNFLSKEDLLLKFKKEQQNSLTSSFLSIIQNTLSSLIHIAFSILIFSMFKNYLSLLFKNQLLYLISGIFEFSGTSIAILLKPNLQFSYYVILTFILSFSGFSVFFQALPYLKSSNLTLKQMIASRFLVAIISVVIFSILYFFFLL</sequence>
<evidence type="ECO:0000313" key="2">
    <source>
        <dbReference type="EMBL" id="HIT17146.1"/>
    </source>
</evidence>
<accession>A0A9D1G7J9</accession>
<evidence type="ECO:0008006" key="4">
    <source>
        <dbReference type="Google" id="ProtNLM"/>
    </source>
</evidence>
<name>A0A9D1G7J9_9FIRM</name>
<feature type="transmembrane region" description="Helical" evidence="1">
    <location>
        <begin position="256"/>
        <end position="281"/>
    </location>
</feature>